<dbReference type="Proteomes" id="UP000719412">
    <property type="component" value="Unassembled WGS sequence"/>
</dbReference>
<dbReference type="GO" id="GO:0003774">
    <property type="term" value="F:cytoskeletal motor activity"/>
    <property type="evidence" value="ECO:0007669"/>
    <property type="project" value="UniProtKB-UniRule"/>
</dbReference>
<evidence type="ECO:0000256" key="1">
    <source>
        <dbReference type="ARBA" id="ARBA00004496"/>
    </source>
</evidence>
<comment type="caution">
    <text evidence="21">The sequence shown here is derived from an EMBL/GenBank/DDBJ whole genome shotgun (WGS) entry which is preliminary data.</text>
</comment>
<dbReference type="InterPro" id="IPR051567">
    <property type="entry name" value="Unconventional_Myosin_ATPase"/>
</dbReference>
<dbReference type="GO" id="GO:0071944">
    <property type="term" value="C:cell periphery"/>
    <property type="evidence" value="ECO:0007669"/>
    <property type="project" value="UniProtKB-ARBA"/>
</dbReference>
<dbReference type="Gene3D" id="1.20.58.530">
    <property type="match status" value="1"/>
</dbReference>
<dbReference type="InterPro" id="IPR011030">
    <property type="entry name" value="Lipovitellin_superhlx_dom"/>
</dbReference>
<keyword evidence="8 14" id="KW-0067">ATP-binding</keyword>
<comment type="caution">
    <text evidence="13">Lacks conserved residue(s) required for the propagation of feature annotation.</text>
</comment>
<dbReference type="Gene3D" id="3.10.20.90">
    <property type="entry name" value="Phosphatidylinositol 3-kinase Catalytic Subunit, Chain A, domain 1"/>
    <property type="match status" value="2"/>
</dbReference>
<keyword evidence="4" id="KW-0963">Cytoplasm</keyword>
<dbReference type="GO" id="GO:0005737">
    <property type="term" value="C:cytoplasm"/>
    <property type="evidence" value="ECO:0007669"/>
    <property type="project" value="UniProtKB-SubCell"/>
</dbReference>
<evidence type="ECO:0000313" key="22">
    <source>
        <dbReference type="Proteomes" id="UP000719412"/>
    </source>
</evidence>
<dbReference type="Pfam" id="PF24123">
    <property type="entry name" value="Myosin_VII_N"/>
    <property type="match status" value="1"/>
</dbReference>
<dbReference type="Gene3D" id="1.25.40.530">
    <property type="entry name" value="MyTH4 domain"/>
    <property type="match status" value="2"/>
</dbReference>
<comment type="similarity">
    <text evidence="2 14">Belongs to the TRAFAC class myosin-kinesin ATPase superfamily. Myosin family.</text>
</comment>
<evidence type="ECO:0008006" key="23">
    <source>
        <dbReference type="Google" id="ProtNLM"/>
    </source>
</evidence>
<dbReference type="Gene3D" id="3.40.850.10">
    <property type="entry name" value="Kinesin motor domain"/>
    <property type="match status" value="1"/>
</dbReference>
<evidence type="ECO:0000259" key="16">
    <source>
        <dbReference type="PROSITE" id="PS50002"/>
    </source>
</evidence>
<dbReference type="SMART" id="SM00242">
    <property type="entry name" value="MYSc"/>
    <property type="match status" value="1"/>
</dbReference>
<feature type="domain" description="Vitellogenin" evidence="19">
    <location>
        <begin position="1439"/>
        <end position="2127"/>
    </location>
</feature>
<evidence type="ECO:0000256" key="6">
    <source>
        <dbReference type="ARBA" id="ARBA00022737"/>
    </source>
</evidence>
<evidence type="ECO:0000256" key="3">
    <source>
        <dbReference type="ARBA" id="ARBA00022443"/>
    </source>
</evidence>
<feature type="domain" description="Myosin motor" evidence="20">
    <location>
        <begin position="2899"/>
        <end position="3569"/>
    </location>
</feature>
<dbReference type="SUPFAM" id="SSF50044">
    <property type="entry name" value="SH3-domain"/>
    <property type="match status" value="1"/>
</dbReference>
<dbReference type="PROSITE" id="PS50002">
    <property type="entry name" value="SH3"/>
    <property type="match status" value="1"/>
</dbReference>
<dbReference type="GO" id="GO:0016459">
    <property type="term" value="C:myosin complex"/>
    <property type="evidence" value="ECO:0007669"/>
    <property type="project" value="UniProtKB-KW"/>
</dbReference>
<dbReference type="SUPFAM" id="SSF54236">
    <property type="entry name" value="Ubiquitin-like"/>
    <property type="match status" value="2"/>
</dbReference>
<dbReference type="InterPro" id="IPR000299">
    <property type="entry name" value="FERM_domain"/>
</dbReference>
<keyword evidence="9 14" id="KW-0518">Myosin</keyword>
<dbReference type="Pfam" id="PF00784">
    <property type="entry name" value="MyTH4"/>
    <property type="match status" value="2"/>
</dbReference>
<feature type="region of interest" description="Actin-binding" evidence="14">
    <location>
        <begin position="3447"/>
        <end position="3469"/>
    </location>
</feature>
<evidence type="ECO:0000259" key="20">
    <source>
        <dbReference type="PROSITE" id="PS51456"/>
    </source>
</evidence>
<evidence type="ECO:0000256" key="7">
    <source>
        <dbReference type="ARBA" id="ARBA00022741"/>
    </source>
</evidence>
<dbReference type="SUPFAM" id="SSF56968">
    <property type="entry name" value="Lipovitellin-phosvitin complex, beta-sheet shell regions"/>
    <property type="match status" value="2"/>
</dbReference>
<dbReference type="InterPro" id="IPR036028">
    <property type="entry name" value="SH3-like_dom_sf"/>
</dbReference>
<dbReference type="InterPro" id="IPR015819">
    <property type="entry name" value="Lipid_transp_b-sht_shell"/>
</dbReference>
<evidence type="ECO:0000259" key="18">
    <source>
        <dbReference type="PROSITE" id="PS51016"/>
    </source>
</evidence>
<dbReference type="InterPro" id="IPR001452">
    <property type="entry name" value="SH3_domain"/>
</dbReference>
<keyword evidence="5" id="KW-0732">Signal</keyword>
<name>A0A8J6H863_TENMO</name>
<dbReference type="CDD" id="cd17092">
    <property type="entry name" value="FERM1_F1_Myosin-VII"/>
    <property type="match status" value="1"/>
</dbReference>
<dbReference type="SMART" id="SM00015">
    <property type="entry name" value="IQ"/>
    <property type="match status" value="3"/>
</dbReference>
<dbReference type="SUPFAM" id="SSF48431">
    <property type="entry name" value="Lipovitellin-phosvitin complex, superhelical domain"/>
    <property type="match status" value="2"/>
</dbReference>
<dbReference type="PROSITE" id="PS51456">
    <property type="entry name" value="MYOSIN_MOTOR"/>
    <property type="match status" value="1"/>
</dbReference>
<comment type="subcellular location">
    <subcellularLocation>
        <location evidence="1">Cytoplasm</location>
    </subcellularLocation>
</comment>
<dbReference type="CDD" id="cd17093">
    <property type="entry name" value="FERM2_F1_Myosin-VII"/>
    <property type="match status" value="1"/>
</dbReference>
<dbReference type="InterPro" id="IPR019748">
    <property type="entry name" value="FERM_central"/>
</dbReference>
<dbReference type="PANTHER" id="PTHR22692">
    <property type="entry name" value="MYOSIN VII, XV"/>
    <property type="match status" value="1"/>
</dbReference>
<dbReference type="PRINTS" id="PR00193">
    <property type="entry name" value="MYOSINHEAVY"/>
</dbReference>
<protein>
    <recommendedName>
        <fullName evidence="23">Vitellogenin domain-containing protein</fullName>
    </recommendedName>
</protein>
<reference evidence="21" key="2">
    <citation type="submission" date="2021-08" db="EMBL/GenBank/DDBJ databases">
        <authorList>
            <person name="Eriksson T."/>
        </authorList>
    </citation>
    <scope>NUCLEOTIDE SEQUENCE</scope>
    <source>
        <strain evidence="21">Stoneville</strain>
        <tissue evidence="21">Whole head</tissue>
    </source>
</reference>
<feature type="domain" description="MyTH4" evidence="18">
    <location>
        <begin position="3795"/>
        <end position="4027"/>
    </location>
</feature>
<dbReference type="SMART" id="SM00295">
    <property type="entry name" value="B41"/>
    <property type="match status" value="2"/>
</dbReference>
<evidence type="ECO:0000256" key="10">
    <source>
        <dbReference type="ARBA" id="ARBA00023175"/>
    </source>
</evidence>
<keyword evidence="11 14" id="KW-0009">Actin-binding</keyword>
<evidence type="ECO:0000256" key="11">
    <source>
        <dbReference type="ARBA" id="ARBA00023203"/>
    </source>
</evidence>
<keyword evidence="15" id="KW-0175">Coiled coil</keyword>
<dbReference type="InterPro" id="IPR029071">
    <property type="entry name" value="Ubiquitin-like_domsf"/>
</dbReference>
<evidence type="ECO:0000256" key="15">
    <source>
        <dbReference type="SAM" id="Coils"/>
    </source>
</evidence>
<dbReference type="InterPro" id="IPR001747">
    <property type="entry name" value="Vitellogenin_N"/>
</dbReference>
<dbReference type="PROSITE" id="PS51016">
    <property type="entry name" value="MYTH4"/>
    <property type="match status" value="2"/>
</dbReference>
<keyword evidence="10 14" id="KW-0505">Motor protein</keyword>
<dbReference type="SMART" id="SM00638">
    <property type="entry name" value="LPD_N"/>
    <property type="match status" value="1"/>
</dbReference>
<feature type="domain" description="MyTH4" evidence="18">
    <location>
        <begin position="4482"/>
        <end position="4630"/>
    </location>
</feature>
<gene>
    <name evidence="21" type="ORF">GEV33_012923</name>
</gene>
<feature type="binding site" evidence="14">
    <location>
        <begin position="2992"/>
        <end position="2999"/>
    </location>
    <ligand>
        <name>ATP</name>
        <dbReference type="ChEBI" id="CHEBI:30616"/>
    </ligand>
</feature>
<evidence type="ECO:0000256" key="12">
    <source>
        <dbReference type="PROSITE-ProRule" id="PRU00192"/>
    </source>
</evidence>
<dbReference type="GO" id="GO:0005524">
    <property type="term" value="F:ATP binding"/>
    <property type="evidence" value="ECO:0007669"/>
    <property type="project" value="UniProtKB-UniRule"/>
</dbReference>
<keyword evidence="7 14" id="KW-0547">Nucleotide-binding</keyword>
<dbReference type="Gene3D" id="1.10.10.820">
    <property type="match status" value="1"/>
</dbReference>
<dbReference type="GO" id="GO:0009887">
    <property type="term" value="P:animal organ morphogenesis"/>
    <property type="evidence" value="ECO:0007669"/>
    <property type="project" value="UniProtKB-ARBA"/>
</dbReference>
<feature type="domain" description="SH3" evidence="16">
    <location>
        <begin position="4340"/>
        <end position="4407"/>
    </location>
</feature>
<dbReference type="SMART" id="SM00139">
    <property type="entry name" value="MyTH4"/>
    <property type="match status" value="2"/>
</dbReference>
<dbReference type="FunFam" id="1.10.10.820:FF:000001">
    <property type="entry name" value="Myosin heavy chain"/>
    <property type="match status" value="1"/>
</dbReference>
<evidence type="ECO:0000259" key="19">
    <source>
        <dbReference type="PROSITE" id="PS51211"/>
    </source>
</evidence>
<dbReference type="Pfam" id="PF21989">
    <property type="entry name" value="RA_2"/>
    <property type="match status" value="2"/>
</dbReference>
<keyword evidence="3 12" id="KW-0728">SH3 domain</keyword>
<dbReference type="InterPro" id="IPR011993">
    <property type="entry name" value="PH-like_dom_sf"/>
</dbReference>
<dbReference type="InterPro" id="IPR057130">
    <property type="entry name" value="Myosin_VII_N"/>
</dbReference>
<dbReference type="EMBL" id="JABDTM020027858">
    <property type="protein sequence ID" value="KAH0809869.1"/>
    <property type="molecule type" value="Genomic_DNA"/>
</dbReference>
<dbReference type="GO" id="GO:0009888">
    <property type="term" value="P:tissue development"/>
    <property type="evidence" value="ECO:0007669"/>
    <property type="project" value="UniProtKB-ARBA"/>
</dbReference>
<dbReference type="InterPro" id="IPR035963">
    <property type="entry name" value="FERM_2"/>
</dbReference>
<dbReference type="PROSITE" id="PS50057">
    <property type="entry name" value="FERM_3"/>
    <property type="match status" value="2"/>
</dbReference>
<dbReference type="InterPro" id="IPR015816">
    <property type="entry name" value="Vitellinogen_b-sht_N"/>
</dbReference>
<dbReference type="Pfam" id="PF21998">
    <property type="entry name" value="FERM_C1_MyoVII"/>
    <property type="match status" value="1"/>
</dbReference>
<dbReference type="GO" id="GO:0030182">
    <property type="term" value="P:neuron differentiation"/>
    <property type="evidence" value="ECO:0007669"/>
    <property type="project" value="UniProtKB-ARBA"/>
</dbReference>
<dbReference type="SUPFAM" id="SSF47031">
    <property type="entry name" value="Second domain of FERM"/>
    <property type="match status" value="2"/>
</dbReference>
<dbReference type="InterPro" id="IPR038185">
    <property type="entry name" value="MyTH4_dom_sf"/>
</dbReference>
<proteinExistence type="inferred from homology"/>
<dbReference type="PROSITE" id="PS50096">
    <property type="entry name" value="IQ"/>
    <property type="match status" value="2"/>
</dbReference>
<dbReference type="SMART" id="SM00326">
    <property type="entry name" value="SH3"/>
    <property type="match status" value="1"/>
</dbReference>
<dbReference type="Gene3D" id="2.30.29.30">
    <property type="entry name" value="Pleckstrin-homology domain (PH domain)/Phosphotyrosine-binding domain (PTB)"/>
    <property type="match status" value="1"/>
</dbReference>
<dbReference type="InterPro" id="IPR014352">
    <property type="entry name" value="FERM/acyl-CoA-bd_prot_sf"/>
</dbReference>
<dbReference type="Gene3D" id="1.20.80.10">
    <property type="match status" value="1"/>
</dbReference>
<feature type="domain" description="FERM" evidence="17">
    <location>
        <begin position="4032"/>
        <end position="4342"/>
    </location>
</feature>
<dbReference type="SUPFAM" id="SSF52540">
    <property type="entry name" value="P-loop containing nucleoside triphosphate hydrolases"/>
    <property type="match status" value="1"/>
</dbReference>
<dbReference type="Pfam" id="PF01347">
    <property type="entry name" value="Vitellogenin_N"/>
    <property type="match status" value="2"/>
</dbReference>
<reference evidence="21" key="1">
    <citation type="journal article" date="2020" name="J Insects Food Feed">
        <title>The yellow mealworm (Tenebrio molitor) genome: a resource for the emerging insects as food and feed industry.</title>
        <authorList>
            <person name="Eriksson T."/>
            <person name="Andere A."/>
            <person name="Kelstrup H."/>
            <person name="Emery V."/>
            <person name="Picard C."/>
        </authorList>
    </citation>
    <scope>NUCLEOTIDE SEQUENCE</scope>
    <source>
        <strain evidence="21">Stoneville</strain>
        <tissue evidence="21">Whole head</tissue>
    </source>
</reference>
<feature type="domain" description="FERM" evidence="17">
    <location>
        <begin position="4636"/>
        <end position="4800"/>
    </location>
</feature>
<feature type="coiled-coil region" evidence="15">
    <location>
        <begin position="3697"/>
        <end position="3724"/>
    </location>
</feature>
<dbReference type="Gene3D" id="1.25.10.20">
    <property type="entry name" value="Vitellinogen, superhelical"/>
    <property type="match status" value="2"/>
</dbReference>
<evidence type="ECO:0000256" key="13">
    <source>
        <dbReference type="PROSITE-ProRule" id="PRU00557"/>
    </source>
</evidence>
<evidence type="ECO:0000256" key="8">
    <source>
        <dbReference type="ARBA" id="ARBA00022840"/>
    </source>
</evidence>
<dbReference type="Gene3D" id="1.20.120.720">
    <property type="entry name" value="Myosin VI head, motor domain, U50 subdomain"/>
    <property type="match status" value="1"/>
</dbReference>
<evidence type="ECO:0000256" key="9">
    <source>
        <dbReference type="ARBA" id="ARBA00023123"/>
    </source>
</evidence>
<dbReference type="Gene3D" id="2.30.230.10">
    <property type="entry name" value="Lipovitellin, beta-sheet shell regions, chain A"/>
    <property type="match status" value="2"/>
</dbReference>
<sequence>MQDLQHVFQIVYNPDGSAEGIVTAAEDKEFSRNIKRAIATIFQVNIAVFKKDYHHSQAFVVKENSIYGYGKVLYNVFPRENATIEVHKSQELNDPRELSNLFVTNSDFGRCDLKYEQNLVQNSQKKYVIAREDIPVVKSIVTSGAVIYSPFESRSDAQFILVSQTFDLVDRVPIQQRFQIESDQLDHLTYHTFERPHDGGSADVTNGRHIVNYAKLIPIVREMLEDISQYLQENHIHTKPPDSKRGQLVNRVQRLLMTFNIEKLKELQNTLSDDALEIFYHTLPLVGTEAAIVHVKNLVVDKAVDDAAAVELLQHMWQNVKPPIRTLQKLEELIYLNESISWNVRKVAILTFGSLIHKSYIAKRPAGNRKQSLEVYDKYVNEFVEKFVNSSDHKVQLMYAFALHNTKLPSIIKLLLPAFNGELWSNQHLRFVSMWAASPAIVSSSRSDPDLIMETLWPIFANPDELTEMRCVAYYYIMQSQPSHSRLTDMASLLLTDRDTELYHFHYTYMQALVQSKDPCIKEMRVKLAQMLKFSPPPSHGVSSATFHDYTDANHGFGAMMEKYFLKTNRSRIHAYFVTSQKFNLRQEEFMVYVKVHDGRNEDRGFYELLDDLRTRLHVEIGILKRGQLLNIYFINENNVEDLMPILELFADTWQMSKKLLYMSYNWYHRSLFPTDLGVPATWEFLEPSVYLISFNFSNHLINNDVNIQVNGKVVTWTHYRHGLTFYNPVSDLWQGINRYHSYDSVFPLNLNLTLNTQTVIAQLSWIKHESVERNIAGFRSHVKQMVFVRDNYNGNILAKSSPHAKRYQIVNDGVQDGHEYTLMDQDDLNSGHKVYVGVYDSDIYFSNRSLKQLFSQPSTKHANSFRELVWLSLDNWMGYIQLLPDSGKYGFIVKIEPSHEYNVSKIVLFFSFERKNYIDKNHFPRLLLYSLLKYKIINDKQEILKGWNLTGIFDIMADLSASSVKLFLSRIIPGHNDYKICLEGEKIWNKNGVVGILNVLMGETTDSSRCPANGKIQIAMTGQRSLEQNTGYHKYESCQYVVPYAIPYYYTFQCLVDHSTVRHYVYNVKTINVPDQFKKVFVSGWDKLKTYYESDYTCGDNHNDTIQDGNLKIDVVYPMRSQEVNVQVITHQKICSLTGVPTKYWSSFGAVPDSLAYSQLFLNPGWMNRCVVHLDHLYFNDELVSAAVPKHWSLFVGHTYAYNVYLAIYLKEIATNTIGAKVVRGGHSLEVVPDGEGYKISVDGQVTTDKQNLRWIYYEILEDQNGGHSLHYIRFDIKILIGFAFATSQAFNRQLMQSNKEVIYNWTAIIKAGTSLPTTIQHNLHRSNGRTVLEVVPNDWTLEVADADEGPKVVVYITLSTNNAIPVKVLDHARGVEVEPFGENHRTKLDDQVDHEGFTVMFLCENIRTRWGFQTGNNGILRTLIDSLAGLSKAFNTLSPWDKEVIYNWKALVKAGTNLPTSYASHFVLEGKIHVQANSNATHVKITDLSYKLYNGILNHVQEHEAHSVPLHLKELEHVFKIIYDTKGLAIGIVTEAHEKEFSRNIKKAIATIFQMDESVLKQVHHHPHSFVIKEHSIYGHFDVDYTIKPHQNEIEVHKLHDMHDPHHLYLNLFSNNEAGVCDMGYENPIMHNTKKQYRIVKQDGHHVVKDIHSAGVVFYYPFKGQSDHQFIFVNQSMHLTQMVPIQEQFHIQSEHFENHLTYHSFETSQDGSIHDVTNGRHVVNYEKLIPNIQHMLSDIHSYLNEDHIHTREPDSKRGQMVNRVQRLLQFFSLTKLEELHKKLSGDSLTVFHHILPLVGTKSSTLFIKQLIVNKVLSAGVASELLQHFPEHVIEPTVELLAEMEELLHLDESISWNVRKVAVLSFASLVQHSHSFVEKTHRNKEFMKNDGVDIHHHETKYSRQQPYEKYVIEYINKLRSSHDYKVQMTYLMGLCNMRLHSIIKHLLPAVYGEWYPDHHFRLLSLWAVSTAVVEERDPNTVIETLWPIFTNVDELTEMRTIAFYFIMMTYPNDSRLTNMFNYLLMEPNDEVYSFVYTFMHGMMETNEPCHREYAVKVAHLVKLLPPRSHGRSFATRHDYKDVNFDFSAGVENYFINGSDSQIYGVVTTSQQFNIYHEDRTFFVKIHGVDHHIDPVNMAVEVFQKKIPKITDNKDVHIEVVLLRHGHIVNTYFFDQHSLHQLNEILDFFTKESHSLTQDLLHVSYNEYHRNLIPTDLGIPALWEYLMPVVHHNNISVTKETVNKVVHLHVDNRYVNWIHYRHGLSFYNPFVDVWQGINRYHSYDAVWPLHFEITLNTQQQSLQLSWKKDSNPAHNVAGFRSHVKQMVFIKDDYNRNILMQSCPQCKDFQIVSHGEKFRNDYPLIQDDDLSTGHQWRVGIYDSSQYATNGSFYHQMYLFTQSHSSHSESPLRHLWMSYANWHQYCVLLPEPGTYGFIVRVEPSHQHSVSNIDLSLRLHSDATVDDDYYYAPKGKWSTRMTYSVKNQETSLKTWDVNAILDMNSGHTHNTVKMHVTRIVPGQKDYKVCVDGIKKWTESGVEGHLNVAMSQTPDGKCVKDDTVIDVTMTGQQSHEQEQGHHKYGSCEYVNYYAIAHYHTTQCLVDHTTVRHYVYNVKTTNVPTEFKKVFAHWWDHVKSHYMSYYVFEDEHSDNIADQNLKVDVMYPMQVEEVNLHVTTPQHVYKLTGVPTHYWKWFGVAPDSVEYPEWFQYLHQVGFVEHCTVHHNHYHLNHHDIREAVPNDWTLYVGNAVQNPQKAVYVKQVGDDEIGVKVVDHGHTLEIVPHGDGHQVTIDGQVVSIHEYLHKDWMYCHMFIQDSHHPVALIFQHSGIHVEYHHHQAVIVIPKGDHIWVQPVTNGEFDILIGGKITNIEERRIRVKDDDGNEISISHQQFVKNMHVTSVEGVDDMINLGDLQDYAIMRNLHKRYKSKNIYTYIGSMLVAINPYELLPIYTNALIKDYHNKKFNELPPHIFAIGDNSYVNMKTSRKDQCVVISGESGAGKTESTKLILQYLASTSGQHSWIEQQILEANPIMEAFGNAKTVRNDNSSRFGKYIDIHFNKSGNIEGARIEQYLLEKSRIVSQNKGERNYHIFYSMIAGLSKDEKKRFDLTEADHYNYLKGGSTLTCQGRNEAAEFSDIRAAMKVLNFTDKETNDIFQLLAAILHMGNLKFKPGTASNTESSEVQDAAAADRIAKLLGTNKFDLGEALTKKTIYAHGDKVISTLAQEQASESRHAFVKGIYGKLFIMIIDKINEAIYQPKGTAKTSIGVLDIFGFENFTVNSFEQLCINYANENLQQFFVQHIFKLEQEYYTKEGINWTKITFVDNQEVLDLIGMKPMNLMSLVDEESKFPKGTDFTMLAKLHNTHTTKKNYVKPKSDVTPAFGVQHFAGTVFYDVPGFLEKNRDSFSQDLKELVQDSNNDLLKKIFVTDFQQEATTKRMVTLSSQFRTSLDVLMKTLNMCHPYFVRCIKPNEDKKPQIFDRTLCCRQLRYSGMMETARIRQAGYPIRYSYKDFVDRFRHLGKAIPPSSKGDCKESTRKICEAAFKNNEDYQMGSTKLFLKAPDHEFLEHERSRILSKYILVLQKAIRGWIYKRRFRRLREATIVFQKHWRARGYRTRFLIIRNGYQRLQASIRSRQLTHSFGGIRKNIVKLQAVARGHVARNKSQFGKIYAIIKQRKVDERNLKNAGNKNYRADAEAKMQKSLAELNREYTLKLKQQEDEENKAKKLVDDVFEFLKDPNLPVTPTDINKENEAFMELLKDAKQPLNATINDDDREDLSAYNFAKFAATYFIKNTNHQYSKRQLKESLLDLPTPDDVIAAQALWITILRFMGDLPEPKFENAIKTNMSVMTQVSQTLSRSFTNRKEYQEIIKEEKKLASLTKSERKKLVNLTLRRKNKLLEDVRQGLVEDNYAAERYSEWLHHRRTTNLEKLHFIIGHGILRSELRDEILCQICKQLTNNPTKASHARGWILLSLCIGCFAPSDRFLNYLRAFVRAGPPGYAPYCEGRLNRTFKNGTRTQPPSWLELMATRNKNPINIEITFMDNTTHVVEVDSASTAEEICKEISTKKNLKDVFGFSLYITLFDKVMSLGSDADHVMDAISQCEQYAKEKGQSERNAPWKLFFRKEIFTPWHNPAEDPVATGLIYHQVVRGLKFGEYRCNAEGDVASLIATQYYVDNGAQMNPEVLHTRIGEYMPIYLVKKGQNNLDGWERKIKDAFSKLLCVRNKLPPIKAQEFMVKYAKNTWPIMFSKFYEALQIGGPQLPTKNVIIAINWTGIYMIDDQEQILLELSFCDVNLVSFERIANSQMHKLVLTTVRNEEFIFHCPEAEGICTLIQYLLDGLKKRSVYVVAIQDYKHPTNAPSFLAFKKGDLIALKNGLTGEALMSATWGYGECHGSVGDFPTEHVYILPAITEPPADILVAFKKDGVLGPKQPTAPVLNTMQRLKLYTLAHYAAEHFRTGKKIATTKTSVLTAARRASREELWKYTNEPIYQPHLQKLMTNEELSKEACSSFTAILKYMGDLPAPKAKYSNEYTDQIFSAALKDDMLKDEVYCQIMRQLTFNRLSLSEERGWELMYLATGLFIPSASLMTELQKFLTSRTHPFVQPCLKRLQKSQKIGPRKYPPYSVEVEAIQHRSMEIYHKIYFPDDTDEAFEVDSVTRACDLCRTISSRLELENTDGFSLFVMISDKVFSIPADSFFYDFLHELIDWMRQTKPSWNSAAPIQAQYQVFFMKKLWINAVPGRDTNADQIFHFHQELPKYLRGFHKCTKQDATKLAAIILHARLDNDHSQPKPRVRQNGRRAF</sequence>
<evidence type="ECO:0000256" key="5">
    <source>
        <dbReference type="ARBA" id="ARBA00022729"/>
    </source>
</evidence>
<dbReference type="InterPro" id="IPR000857">
    <property type="entry name" value="MyTH4_dom"/>
</dbReference>
<dbReference type="InterPro" id="IPR041793">
    <property type="entry name" value="MyoVII_FERM_C1"/>
</dbReference>
<keyword evidence="6" id="KW-0677">Repeat</keyword>
<dbReference type="Gene3D" id="1.20.5.4820">
    <property type="match status" value="1"/>
</dbReference>
<dbReference type="InterPro" id="IPR019749">
    <property type="entry name" value="Band_41_domain"/>
</dbReference>
<evidence type="ECO:0000256" key="4">
    <source>
        <dbReference type="ARBA" id="ARBA00022490"/>
    </source>
</evidence>
<dbReference type="CDD" id="cd01381">
    <property type="entry name" value="MYSc_Myo7"/>
    <property type="match status" value="1"/>
</dbReference>
<organism evidence="21 22">
    <name type="scientific">Tenebrio molitor</name>
    <name type="common">Yellow mealworm beetle</name>
    <dbReference type="NCBI Taxonomy" id="7067"/>
    <lineage>
        <taxon>Eukaryota</taxon>
        <taxon>Metazoa</taxon>
        <taxon>Ecdysozoa</taxon>
        <taxon>Arthropoda</taxon>
        <taxon>Hexapoda</taxon>
        <taxon>Insecta</taxon>
        <taxon>Pterygota</taxon>
        <taxon>Neoptera</taxon>
        <taxon>Endopterygota</taxon>
        <taxon>Coleoptera</taxon>
        <taxon>Polyphaga</taxon>
        <taxon>Cucujiformia</taxon>
        <taxon>Tenebrionidae</taxon>
        <taxon>Tenebrio</taxon>
    </lineage>
</organism>
<dbReference type="InterPro" id="IPR027417">
    <property type="entry name" value="P-loop_NTPase"/>
</dbReference>
<feature type="domain" description="Vitellogenin" evidence="19">
    <location>
        <begin position="1"/>
        <end position="577"/>
    </location>
</feature>
<dbReference type="GO" id="GO:0003779">
    <property type="term" value="F:actin binding"/>
    <property type="evidence" value="ECO:0007669"/>
    <property type="project" value="UniProtKB-KW"/>
</dbReference>
<dbReference type="CDD" id="cd13198">
    <property type="entry name" value="FERM_C1_MyoVII"/>
    <property type="match status" value="1"/>
</dbReference>
<evidence type="ECO:0000313" key="21">
    <source>
        <dbReference type="EMBL" id="KAH0809869.1"/>
    </source>
</evidence>
<keyword evidence="22" id="KW-1185">Reference proteome</keyword>
<dbReference type="InterPro" id="IPR036961">
    <property type="entry name" value="Kinesin_motor_dom_sf"/>
</dbReference>
<evidence type="ECO:0000256" key="2">
    <source>
        <dbReference type="ARBA" id="ARBA00008314"/>
    </source>
</evidence>
<dbReference type="CDD" id="cd14473">
    <property type="entry name" value="FERM_B-lobe"/>
    <property type="match status" value="1"/>
</dbReference>
<dbReference type="InterPro" id="IPR036106">
    <property type="entry name" value="MYSc_Myo7"/>
</dbReference>
<dbReference type="InterPro" id="IPR000048">
    <property type="entry name" value="IQ_motif_EF-hand-BS"/>
</dbReference>
<dbReference type="PROSITE" id="PS51211">
    <property type="entry name" value="VITELLOGENIN"/>
    <property type="match status" value="2"/>
</dbReference>
<dbReference type="InterPro" id="IPR001609">
    <property type="entry name" value="Myosin_head_motor_dom-like"/>
</dbReference>
<dbReference type="Gene3D" id="2.30.30.40">
    <property type="entry name" value="SH3 Domains"/>
    <property type="match status" value="1"/>
</dbReference>
<dbReference type="GO" id="GO:0005319">
    <property type="term" value="F:lipid transporter activity"/>
    <property type="evidence" value="ECO:0007669"/>
    <property type="project" value="InterPro"/>
</dbReference>
<evidence type="ECO:0000256" key="14">
    <source>
        <dbReference type="PROSITE-ProRule" id="PRU00782"/>
    </source>
</evidence>
<dbReference type="Pfam" id="PF00612">
    <property type="entry name" value="IQ"/>
    <property type="match status" value="1"/>
</dbReference>
<accession>A0A8J6H863</accession>
<evidence type="ECO:0000259" key="17">
    <source>
        <dbReference type="PROSITE" id="PS50057"/>
    </source>
</evidence>
<dbReference type="PANTHER" id="PTHR22692:SF33">
    <property type="entry name" value="MYOSIN"/>
    <property type="match status" value="1"/>
</dbReference>
<dbReference type="Pfam" id="PF00063">
    <property type="entry name" value="Myosin_head"/>
    <property type="match status" value="1"/>
</dbReference>